<name>A0A9W9BHR9_9HYPO</name>
<feature type="non-terminal residue" evidence="1">
    <location>
        <position position="1"/>
    </location>
</feature>
<dbReference type="EMBL" id="JAPEUR010000291">
    <property type="protein sequence ID" value="KAJ4312448.1"/>
    <property type="molecule type" value="Genomic_DNA"/>
</dbReference>
<dbReference type="Proteomes" id="UP001140502">
    <property type="component" value="Unassembled WGS sequence"/>
</dbReference>
<accession>A0A9W9BHR9</accession>
<reference evidence="1" key="1">
    <citation type="submission" date="2022-10" db="EMBL/GenBank/DDBJ databases">
        <title>Tapping the CABI collections for fungal endophytes: first genome assemblies for Collariella, Neodidymelliopsis, Ascochyta clinopodiicola, Didymella pomorum, Didymosphaeria variabile, Neocosmospora piperis and Neocucurbitaria cava.</title>
        <authorList>
            <person name="Hill R."/>
        </authorList>
    </citation>
    <scope>NUCLEOTIDE SEQUENCE</scope>
    <source>
        <strain evidence="1">IMI 366586</strain>
    </source>
</reference>
<comment type="caution">
    <text evidence="1">The sequence shown here is derived from an EMBL/GenBank/DDBJ whole genome shotgun (WGS) entry which is preliminary data.</text>
</comment>
<protein>
    <submittedName>
        <fullName evidence="1">Uncharacterized protein</fullName>
    </submittedName>
</protein>
<sequence length="123" mass="13769">FSGGSRSKSLGRQLKWPFSASETTTFLNEISSHKATVNLALSADSVRKLQLSLSKIGELSDQVTRIEETVKRIETNTLIEVDREKLRILNFMALKMILAGSVIQEALTHGHQPHSEIPRRQTL</sequence>
<keyword evidence="2" id="KW-1185">Reference proteome</keyword>
<proteinExistence type="predicted"/>
<dbReference type="OrthoDB" id="194358at2759"/>
<organism evidence="1 2">
    <name type="scientific">Fusarium piperis</name>
    <dbReference type="NCBI Taxonomy" id="1435070"/>
    <lineage>
        <taxon>Eukaryota</taxon>
        <taxon>Fungi</taxon>
        <taxon>Dikarya</taxon>
        <taxon>Ascomycota</taxon>
        <taxon>Pezizomycotina</taxon>
        <taxon>Sordariomycetes</taxon>
        <taxon>Hypocreomycetidae</taxon>
        <taxon>Hypocreales</taxon>
        <taxon>Nectriaceae</taxon>
        <taxon>Fusarium</taxon>
        <taxon>Fusarium solani species complex</taxon>
    </lineage>
</organism>
<evidence type="ECO:0000313" key="1">
    <source>
        <dbReference type="EMBL" id="KAJ4312448.1"/>
    </source>
</evidence>
<dbReference type="AlphaFoldDB" id="A0A9W9BHR9"/>
<gene>
    <name evidence="1" type="ORF">N0V84_009940</name>
</gene>
<evidence type="ECO:0000313" key="2">
    <source>
        <dbReference type="Proteomes" id="UP001140502"/>
    </source>
</evidence>